<dbReference type="AlphaFoldDB" id="A0A165J9V4"/>
<accession>A0A165J9V4</accession>
<proteinExistence type="predicted"/>
<evidence type="ECO:0000313" key="1">
    <source>
        <dbReference type="EMBL" id="KZT61566.1"/>
    </source>
</evidence>
<keyword evidence="2" id="KW-1185">Reference proteome</keyword>
<dbReference type="Proteomes" id="UP000076842">
    <property type="component" value="Unassembled WGS sequence"/>
</dbReference>
<reference evidence="1 2" key="1">
    <citation type="journal article" date="2016" name="Mol. Biol. Evol.">
        <title>Comparative Genomics of Early-Diverging Mushroom-Forming Fungi Provides Insights into the Origins of Lignocellulose Decay Capabilities.</title>
        <authorList>
            <person name="Nagy L.G."/>
            <person name="Riley R."/>
            <person name="Tritt A."/>
            <person name="Adam C."/>
            <person name="Daum C."/>
            <person name="Floudas D."/>
            <person name="Sun H."/>
            <person name="Yadav J.S."/>
            <person name="Pangilinan J."/>
            <person name="Larsson K.H."/>
            <person name="Matsuura K."/>
            <person name="Barry K."/>
            <person name="Labutti K."/>
            <person name="Kuo R."/>
            <person name="Ohm R.A."/>
            <person name="Bhattacharya S.S."/>
            <person name="Shirouzu T."/>
            <person name="Yoshinaga Y."/>
            <person name="Martin F.M."/>
            <person name="Grigoriev I.V."/>
            <person name="Hibbett D.S."/>
        </authorList>
    </citation>
    <scope>NUCLEOTIDE SEQUENCE [LARGE SCALE GENOMIC DNA]</scope>
    <source>
        <strain evidence="1 2">HHB12733</strain>
    </source>
</reference>
<name>A0A165J9V4_9BASI</name>
<dbReference type="EMBL" id="KV423922">
    <property type="protein sequence ID" value="KZT61566.1"/>
    <property type="molecule type" value="Genomic_DNA"/>
</dbReference>
<dbReference type="InParanoid" id="A0A165J9V4"/>
<sequence>MHLLQGLIPFKPRLPFSTVPTLLCTVSLACLSCLPSSIAWYLRPRYIVLSFRHTLLTLCYQPPAGRCRTFAYRLNNAFPPRPGAFGCQRLFEPCIWVQSLHMFVNHEHGLLRWLYPIFRCWHTGSGFRRFRNRGSASKSRVFLPWSYLNTSYSSSLAYAQLI</sequence>
<protein>
    <submittedName>
        <fullName evidence="1">Uncharacterized protein</fullName>
    </submittedName>
</protein>
<gene>
    <name evidence="1" type="ORF">CALCODRAFT_365835</name>
</gene>
<evidence type="ECO:0000313" key="2">
    <source>
        <dbReference type="Proteomes" id="UP000076842"/>
    </source>
</evidence>
<organism evidence="1 2">
    <name type="scientific">Calocera cornea HHB12733</name>
    <dbReference type="NCBI Taxonomy" id="1353952"/>
    <lineage>
        <taxon>Eukaryota</taxon>
        <taxon>Fungi</taxon>
        <taxon>Dikarya</taxon>
        <taxon>Basidiomycota</taxon>
        <taxon>Agaricomycotina</taxon>
        <taxon>Dacrymycetes</taxon>
        <taxon>Dacrymycetales</taxon>
        <taxon>Dacrymycetaceae</taxon>
        <taxon>Calocera</taxon>
    </lineage>
</organism>